<gene>
    <name evidence="3" type="ORF">JCM16418_1709</name>
</gene>
<feature type="domain" description="UPF0261" evidence="2">
    <location>
        <begin position="183"/>
        <end position="400"/>
    </location>
</feature>
<dbReference type="PANTHER" id="PTHR31862:SF1">
    <property type="entry name" value="UPF0261 DOMAIN PROTEIN (AFU_ORTHOLOGUE AFUA_1G10120)"/>
    <property type="match status" value="1"/>
</dbReference>
<organism evidence="3 4">
    <name type="scientific">Paenibacillus pini JCM 16418</name>
    <dbReference type="NCBI Taxonomy" id="1236976"/>
    <lineage>
        <taxon>Bacteria</taxon>
        <taxon>Bacillati</taxon>
        <taxon>Bacillota</taxon>
        <taxon>Bacilli</taxon>
        <taxon>Bacillales</taxon>
        <taxon>Paenibacillaceae</taxon>
        <taxon>Paenibacillus</taxon>
    </lineage>
</organism>
<dbReference type="Gene3D" id="3.40.50.12030">
    <property type="entry name" value="Uncharacterised protein family UPF0261, NC domain"/>
    <property type="match status" value="1"/>
</dbReference>
<dbReference type="Gene3D" id="3.40.50.12020">
    <property type="entry name" value="Uncharacterised protein family UPF0261, NN domain"/>
    <property type="match status" value="1"/>
</dbReference>
<evidence type="ECO:0000259" key="2">
    <source>
        <dbReference type="Pfam" id="PF23189"/>
    </source>
</evidence>
<keyword evidence="4" id="KW-1185">Reference proteome</keyword>
<proteinExistence type="predicted"/>
<comment type="caution">
    <text evidence="3">The sequence shown here is derived from an EMBL/GenBank/DDBJ whole genome shotgun (WGS) entry which is preliminary data.</text>
</comment>
<dbReference type="InterPro" id="IPR051353">
    <property type="entry name" value="Tobamovirus_resist_UPF0261"/>
</dbReference>
<dbReference type="Proteomes" id="UP000019364">
    <property type="component" value="Unassembled WGS sequence"/>
</dbReference>
<sequence>MKTIAIAGTFDTKGDEYGYVKELIESLGLGTFTIHTGVFESTFKPDVSNSEVAEAAGMDIKVLAAKNDRALATEVLSKGMEKLVPELYRQGKFDGMISFGGTGGTSLVTPGMRALPIGVPKVMVSTVASGNTAPYVGTSDIVMMPSVVDVSGLNSISTQIFTNAVFAIAGMVTFENTKVIDKKPLIAATMFGVTTPCITIARKYLEARGYEVLVFHATGIGGQSMEALIEAGFIEGVLDLTTTEWADEIIGGVLNAGPHRLEAAAKNHIPQVVSVGALDMCNFGPYDTIPEKFKGHTFYKHNPTVTLMRTTVEENEAIGKKLVEKLNLAKEKTVLMLPLKGISGIDVEGEAFYGVEEDAMLFDTLRNGINRNVVEIIEMDYAINDLEFAEAAAQKLIDLMNT</sequence>
<dbReference type="PIRSF" id="PIRSF033271">
    <property type="entry name" value="UCP033271"/>
    <property type="match status" value="1"/>
</dbReference>
<dbReference type="PANTHER" id="PTHR31862">
    <property type="entry name" value="UPF0261 DOMAIN PROTEIN (AFU_ORTHOLOGUE AFUA_1G10120)"/>
    <property type="match status" value="1"/>
</dbReference>
<dbReference type="NCBIfam" id="NF002674">
    <property type="entry name" value="PRK02399.1-2"/>
    <property type="match status" value="1"/>
</dbReference>
<feature type="domain" description="UPF0261" evidence="1">
    <location>
        <begin position="2"/>
        <end position="175"/>
    </location>
</feature>
<evidence type="ECO:0000259" key="1">
    <source>
        <dbReference type="Pfam" id="PF06792"/>
    </source>
</evidence>
<dbReference type="InterPro" id="IPR008322">
    <property type="entry name" value="UPF0261"/>
</dbReference>
<dbReference type="Pfam" id="PF06792">
    <property type="entry name" value="UPF0261"/>
    <property type="match status" value="1"/>
</dbReference>
<dbReference type="RefSeq" id="WP_036647365.1">
    <property type="nucleotide sequence ID" value="NZ_BAVZ01000004.1"/>
</dbReference>
<dbReference type="EMBL" id="BAVZ01000004">
    <property type="protein sequence ID" value="GAF07681.1"/>
    <property type="molecule type" value="Genomic_DNA"/>
</dbReference>
<accession>W7YSS8</accession>
<dbReference type="Pfam" id="PF23189">
    <property type="entry name" value="UPF0261_C"/>
    <property type="match status" value="1"/>
</dbReference>
<dbReference type="AlphaFoldDB" id="W7YSS8"/>
<dbReference type="STRING" id="1236976.JCM16418_1709"/>
<dbReference type="eggNOG" id="COG5441">
    <property type="taxonomic scope" value="Bacteria"/>
</dbReference>
<dbReference type="CDD" id="cd15488">
    <property type="entry name" value="Tm-1-like"/>
    <property type="match status" value="1"/>
</dbReference>
<evidence type="ECO:0000313" key="3">
    <source>
        <dbReference type="EMBL" id="GAF07681.1"/>
    </source>
</evidence>
<protein>
    <submittedName>
        <fullName evidence="3">Uncharacterized protein</fullName>
    </submittedName>
</protein>
<dbReference type="InterPro" id="IPR056778">
    <property type="entry name" value="UPF0261_C"/>
</dbReference>
<evidence type="ECO:0000313" key="4">
    <source>
        <dbReference type="Proteomes" id="UP000019364"/>
    </source>
</evidence>
<name>W7YSS8_9BACL</name>
<dbReference type="OrthoDB" id="9776369at2"/>
<dbReference type="InterPro" id="IPR044122">
    <property type="entry name" value="UPF0261_N"/>
</dbReference>
<reference evidence="3 4" key="1">
    <citation type="journal article" date="2014" name="Genome Announc.">
        <title>Draft Genome Sequence of Paenibacillus pini JCM 16418T, Isolated from the Rhizosphere of Pine Tree.</title>
        <authorList>
            <person name="Yuki M."/>
            <person name="Oshima K."/>
            <person name="Suda W."/>
            <person name="Oshida Y."/>
            <person name="Kitamura K."/>
            <person name="Iida Y."/>
            <person name="Hattori M."/>
            <person name="Ohkuma M."/>
        </authorList>
    </citation>
    <scope>NUCLEOTIDE SEQUENCE [LARGE SCALE GENOMIC DNA]</scope>
    <source>
        <strain evidence="3 4">JCM 16418</strain>
    </source>
</reference>